<sequence length="236" mass="25751">MPRPLFTLEPRLQLCADWVRPGVKMADIGTDHGYLPIWLAKQGKISHGIAADIALAPLRAAQRNIDRYHAQGLVHARLSDGLAQVFPHEADDVVIAGMGGENIREIIRAAAWLRNPEKHLILQPMSSAEDLRLYLAQAGFFIEREQAVAEKKHIYSVLLVRYLGAVEVFSAAYPYIGRLDAAAAENRAYLRQKLAGLRKMETGARCAGKTAEAEQYAAAGAEIAALLESAEGNGEA</sequence>
<dbReference type="EMBL" id="QLYR01000001">
    <property type="protein sequence ID" value="RAQ30497.1"/>
    <property type="molecule type" value="Genomic_DNA"/>
</dbReference>
<dbReference type="SUPFAM" id="SSF53335">
    <property type="entry name" value="S-adenosyl-L-methionine-dependent methyltransferases"/>
    <property type="match status" value="1"/>
</dbReference>
<dbReference type="Gene3D" id="3.40.50.150">
    <property type="entry name" value="Vaccinia Virus protein VP39"/>
    <property type="match status" value="1"/>
</dbReference>
<dbReference type="Pfam" id="PF12847">
    <property type="entry name" value="Methyltransf_18"/>
    <property type="match status" value="1"/>
</dbReference>
<dbReference type="InterPro" id="IPR029063">
    <property type="entry name" value="SAM-dependent_MTases_sf"/>
</dbReference>
<reference evidence="1 2" key="1">
    <citation type="submission" date="2018-06" db="EMBL/GenBank/DDBJ databases">
        <title>Noncontiguous genome sequence of Ruminococcaceae bacterium ASD2818.</title>
        <authorList>
            <person name="Chaplin A.V."/>
            <person name="Sokolova S.R."/>
            <person name="Kochetkova T.O."/>
            <person name="Goltsov A.Y."/>
            <person name="Trofimov D.Y."/>
            <person name="Efimov B.A."/>
        </authorList>
    </citation>
    <scope>NUCLEOTIDE SEQUENCE [LARGE SCALE GENOMIC DNA]</scope>
    <source>
        <strain evidence="1 2">ASD2818</strain>
    </source>
</reference>
<dbReference type="InterPro" id="IPR006901">
    <property type="entry name" value="TrmK"/>
</dbReference>
<dbReference type="RefSeq" id="WP_112331694.1">
    <property type="nucleotide sequence ID" value="NZ_QLYR01000001.1"/>
</dbReference>
<dbReference type="PANTHER" id="PTHR38451:SF1">
    <property type="entry name" value="TRNA (ADENINE(22)-N(1))-METHYLTRANSFERASE"/>
    <property type="match status" value="1"/>
</dbReference>
<dbReference type="PANTHER" id="PTHR38451">
    <property type="entry name" value="TRNA (ADENINE(22)-N(1))-METHYLTRANSFERASE"/>
    <property type="match status" value="1"/>
</dbReference>
<proteinExistence type="predicted"/>
<dbReference type="GO" id="GO:0032259">
    <property type="term" value="P:methylation"/>
    <property type="evidence" value="ECO:0007669"/>
    <property type="project" value="UniProtKB-KW"/>
</dbReference>
<dbReference type="PIRSF" id="PIRSF018637">
    <property type="entry name" value="TrmK"/>
    <property type="match status" value="1"/>
</dbReference>
<keyword evidence="1" id="KW-0489">Methyltransferase</keyword>
<dbReference type="GO" id="GO:0160105">
    <property type="term" value="F:tRNA (adenine(22)-N1)-methyltransferase activity"/>
    <property type="evidence" value="ECO:0007669"/>
    <property type="project" value="InterPro"/>
</dbReference>
<accession>A0A328UFB1</accession>
<keyword evidence="2" id="KW-1185">Reference proteome</keyword>
<evidence type="ECO:0000313" key="2">
    <source>
        <dbReference type="Proteomes" id="UP000249377"/>
    </source>
</evidence>
<keyword evidence="1" id="KW-0808">Transferase</keyword>
<organism evidence="1 2">
    <name type="scientific">Hydrogeniiclostridium mannosilyticum</name>
    <dbReference type="NCBI Taxonomy" id="2764322"/>
    <lineage>
        <taxon>Bacteria</taxon>
        <taxon>Bacillati</taxon>
        <taxon>Bacillota</taxon>
        <taxon>Clostridia</taxon>
        <taxon>Eubacteriales</taxon>
        <taxon>Acutalibacteraceae</taxon>
        <taxon>Hydrogeniiclostridium</taxon>
    </lineage>
</organism>
<dbReference type="Proteomes" id="UP000249377">
    <property type="component" value="Unassembled WGS sequence"/>
</dbReference>
<name>A0A328UFB1_9FIRM</name>
<protein>
    <submittedName>
        <fullName evidence="1">SAM-dependent methyltransferase</fullName>
    </submittedName>
</protein>
<evidence type="ECO:0000313" key="1">
    <source>
        <dbReference type="EMBL" id="RAQ30497.1"/>
    </source>
</evidence>
<dbReference type="AlphaFoldDB" id="A0A328UFB1"/>
<comment type="caution">
    <text evidence="1">The sequence shown here is derived from an EMBL/GenBank/DDBJ whole genome shotgun (WGS) entry which is preliminary data.</text>
</comment>
<gene>
    <name evidence="1" type="ORF">DPQ25_03075</name>
</gene>